<dbReference type="Pfam" id="PF25989">
    <property type="entry name" value="YknX_C"/>
    <property type="match status" value="1"/>
</dbReference>
<dbReference type="FunFam" id="2.40.420.20:FF:000006">
    <property type="entry name" value="RND family efflux transporter MFP subunit"/>
    <property type="match status" value="1"/>
</dbReference>
<evidence type="ECO:0000313" key="8">
    <source>
        <dbReference type="Proteomes" id="UP000199208"/>
    </source>
</evidence>
<dbReference type="InterPro" id="IPR006143">
    <property type="entry name" value="RND_pump_MFP"/>
</dbReference>
<dbReference type="InterPro" id="IPR058792">
    <property type="entry name" value="Beta-barrel_RND_2"/>
</dbReference>
<gene>
    <name evidence="7" type="ORF">SAMN03080599_01922</name>
</gene>
<proteinExistence type="inferred from homology"/>
<keyword evidence="2" id="KW-0813">Transport</keyword>
<evidence type="ECO:0000256" key="2">
    <source>
        <dbReference type="ARBA" id="ARBA00022448"/>
    </source>
</evidence>
<sequence length="422" mass="43929">MIKIFGKHIKVALSAAVLGLSVLTVGALATGCSATPDAAEAPEAQAIAVSVIEVQKTGIENLRTIVGKTQPVQEVSVFAKVPGTVTEVKTEVGQKVNEGELLLRIDDKDIRLQVEQARAGLASARANLNRTNGGAADLQLAQLRSSMAQAELMYQDAGTALESSKVLFEAGAISQFELDSAQTRFKNAETQYLTAKKAVELTESTINKENTAVASAQVQQAQASYELAKSQLDNTSLKSPIAGIVSVRNATQGELISGGVPAFTIVDLSTVVVEISVMQELVNKVAMGDTVALEIAAAGPGPFTGTVTAVSPSADPRTQAYLMKIEVSNTDGAIKGGMLASVSLATESRESAIVVPLDAVIDDNGKNIVFVAEGDVASRREVATGLSDGVYVEISGGVAEGDKVIIKGQSYLQDKAKITVVE</sequence>
<dbReference type="InterPro" id="IPR059052">
    <property type="entry name" value="HH_YbhG-like"/>
</dbReference>
<evidence type="ECO:0000256" key="3">
    <source>
        <dbReference type="SAM" id="SignalP"/>
    </source>
</evidence>
<dbReference type="Gene3D" id="2.40.420.20">
    <property type="match status" value="1"/>
</dbReference>
<dbReference type="SUPFAM" id="SSF111369">
    <property type="entry name" value="HlyD-like secretion proteins"/>
    <property type="match status" value="2"/>
</dbReference>
<dbReference type="AlphaFoldDB" id="A0A1G5S031"/>
<dbReference type="RefSeq" id="WP_170829386.1">
    <property type="nucleotide sequence ID" value="NZ_FMWL01000008.1"/>
</dbReference>
<feature type="domain" description="YbhG-like alpha-helical hairpin" evidence="4">
    <location>
        <begin position="105"/>
        <end position="234"/>
    </location>
</feature>
<dbReference type="EMBL" id="FMWL01000008">
    <property type="protein sequence ID" value="SCZ79734.1"/>
    <property type="molecule type" value="Genomic_DNA"/>
</dbReference>
<dbReference type="PANTHER" id="PTHR30469">
    <property type="entry name" value="MULTIDRUG RESISTANCE PROTEIN MDTA"/>
    <property type="match status" value="1"/>
</dbReference>
<evidence type="ECO:0000259" key="6">
    <source>
        <dbReference type="Pfam" id="PF25989"/>
    </source>
</evidence>
<dbReference type="NCBIfam" id="TIGR01730">
    <property type="entry name" value="RND_mfp"/>
    <property type="match status" value="1"/>
</dbReference>
<feature type="domain" description="CusB-like beta-barrel" evidence="5">
    <location>
        <begin position="272"/>
        <end position="347"/>
    </location>
</feature>
<keyword evidence="3" id="KW-0732">Signal</keyword>
<comment type="similarity">
    <text evidence="1">Belongs to the membrane fusion protein (MFP) (TC 8.A.1) family.</text>
</comment>
<dbReference type="GO" id="GO:0015562">
    <property type="term" value="F:efflux transmembrane transporter activity"/>
    <property type="evidence" value="ECO:0007669"/>
    <property type="project" value="InterPro"/>
</dbReference>
<dbReference type="GO" id="GO:1990281">
    <property type="term" value="C:efflux pump complex"/>
    <property type="evidence" value="ECO:0007669"/>
    <property type="project" value="TreeGrafter"/>
</dbReference>
<dbReference type="Proteomes" id="UP000199208">
    <property type="component" value="Unassembled WGS sequence"/>
</dbReference>
<feature type="chain" id="PRO_5011706394" evidence="3">
    <location>
        <begin position="30"/>
        <end position="422"/>
    </location>
</feature>
<evidence type="ECO:0000256" key="1">
    <source>
        <dbReference type="ARBA" id="ARBA00009477"/>
    </source>
</evidence>
<accession>A0A1G5S031</accession>
<feature type="domain" description="YknX-like C-terminal permuted SH3-like" evidence="6">
    <location>
        <begin position="352"/>
        <end position="420"/>
    </location>
</feature>
<dbReference type="STRING" id="1120920.SAMN03080599_01922"/>
<dbReference type="PANTHER" id="PTHR30469:SF15">
    <property type="entry name" value="HLYD FAMILY OF SECRETION PROTEINS"/>
    <property type="match status" value="1"/>
</dbReference>
<dbReference type="Gene3D" id="2.40.50.100">
    <property type="match status" value="1"/>
</dbReference>
<feature type="signal peptide" evidence="3">
    <location>
        <begin position="1"/>
        <end position="29"/>
    </location>
</feature>
<dbReference type="InterPro" id="IPR058637">
    <property type="entry name" value="YknX-like_C"/>
</dbReference>
<protein>
    <submittedName>
        <fullName evidence="7">RND family efflux transporter, MFP subunit</fullName>
    </submittedName>
</protein>
<dbReference type="Pfam" id="PF25881">
    <property type="entry name" value="HH_YBHG"/>
    <property type="match status" value="1"/>
</dbReference>
<evidence type="ECO:0000259" key="4">
    <source>
        <dbReference type="Pfam" id="PF25881"/>
    </source>
</evidence>
<keyword evidence="8" id="KW-1185">Reference proteome</keyword>
<dbReference type="Pfam" id="PF25954">
    <property type="entry name" value="Beta-barrel_RND_2"/>
    <property type="match status" value="1"/>
</dbReference>
<evidence type="ECO:0000259" key="5">
    <source>
        <dbReference type="Pfam" id="PF25954"/>
    </source>
</evidence>
<name>A0A1G5S031_9FIRM</name>
<dbReference type="Gene3D" id="2.40.30.170">
    <property type="match status" value="1"/>
</dbReference>
<dbReference type="Gene3D" id="1.10.287.470">
    <property type="entry name" value="Helix hairpin bin"/>
    <property type="match status" value="2"/>
</dbReference>
<evidence type="ECO:0000313" key="7">
    <source>
        <dbReference type="EMBL" id="SCZ79734.1"/>
    </source>
</evidence>
<organism evidence="7 8">
    <name type="scientific">Acidaminobacter hydrogenoformans DSM 2784</name>
    <dbReference type="NCBI Taxonomy" id="1120920"/>
    <lineage>
        <taxon>Bacteria</taxon>
        <taxon>Bacillati</taxon>
        <taxon>Bacillota</taxon>
        <taxon>Clostridia</taxon>
        <taxon>Peptostreptococcales</taxon>
        <taxon>Acidaminobacteraceae</taxon>
        <taxon>Acidaminobacter</taxon>
    </lineage>
</organism>
<reference evidence="7 8" key="1">
    <citation type="submission" date="2016-10" db="EMBL/GenBank/DDBJ databases">
        <authorList>
            <person name="de Groot N.N."/>
        </authorList>
    </citation>
    <scope>NUCLEOTIDE SEQUENCE [LARGE SCALE GENOMIC DNA]</scope>
    <source>
        <strain evidence="7 8">DSM 2784</strain>
    </source>
</reference>